<evidence type="ECO:0000313" key="4">
    <source>
        <dbReference type="Proteomes" id="UP001601059"/>
    </source>
</evidence>
<dbReference type="InterPro" id="IPR036390">
    <property type="entry name" value="WH_DNA-bd_sf"/>
</dbReference>
<feature type="domain" description="Initiator Rep protein WH1" evidence="2">
    <location>
        <begin position="23"/>
        <end position="166"/>
    </location>
</feature>
<gene>
    <name evidence="3" type="ORF">ACFYKX_11025</name>
</gene>
<evidence type="ECO:0000313" key="3">
    <source>
        <dbReference type="EMBL" id="MFE8701126.1"/>
    </source>
</evidence>
<name>A0ABW6KAD4_9BACI</name>
<evidence type="ECO:0000259" key="2">
    <source>
        <dbReference type="Pfam" id="PF01051"/>
    </source>
</evidence>
<accession>A0ABW6KAD4</accession>
<dbReference type="SUPFAM" id="SSF46785">
    <property type="entry name" value="Winged helix' DNA-binding domain"/>
    <property type="match status" value="2"/>
</dbReference>
<dbReference type="Pfam" id="PF21205">
    <property type="entry name" value="Rep3_C"/>
    <property type="match status" value="1"/>
</dbReference>
<evidence type="ECO:0000256" key="1">
    <source>
        <dbReference type="ARBA" id="ARBA00038283"/>
    </source>
</evidence>
<sequence>MPETYSDEQLSLDLEAEIKPNYWVNQSTELINMRQDLTLTERRIIFALVALVQPDDHDFKTYVIRVKDLADLIGIQANSFYDRVEKAIDGLQKKVLEIHSENGKVRDKISWVQRSTYNDGEGTVRIQLGEALAQFLLNLRSYTKYRLINVLKLKSEYSWRIYELLKEKEWISNPVTKDGKTYKTSRVIRVEDLRHLLNIPDDKYKLMKHFRESVLDQAQKELKKETDIVFEYEVYKKKGRKIDSFIFYINENPKFKKPQIDIDTTTTDLQDILHKLVRYGVRQKKAIDLIETFDYHYLDANIRYVLQDVATDDVQNLAGYLIKAIEENYANHTVVRSTEQDDPMYKILLGKLDTQLDELTKRDVADLKDIIRIHQNQLTLYATTEEEVRAVGIRREKALRTKWESIQSYREKHQHPPLHPHEIDDDQVKRIMNGLLVIEA</sequence>
<reference evidence="3 4" key="1">
    <citation type="submission" date="2024-08" db="EMBL/GenBank/DDBJ databases">
        <title>Two novel Cytobacillus novel species.</title>
        <authorList>
            <person name="Liu G."/>
        </authorList>
    </citation>
    <scope>NUCLEOTIDE SEQUENCE [LARGE SCALE GENOMIC DNA]</scope>
    <source>
        <strain evidence="3 4">FJAT-54145</strain>
    </source>
</reference>
<dbReference type="RefSeq" id="WP_389360967.1">
    <property type="nucleotide sequence ID" value="NZ_JBIACK010000004.1"/>
</dbReference>
<dbReference type="Gene3D" id="1.10.10.10">
    <property type="entry name" value="Winged helix-like DNA-binding domain superfamily/Winged helix DNA-binding domain"/>
    <property type="match status" value="2"/>
</dbReference>
<dbReference type="InterPro" id="IPR000525">
    <property type="entry name" value="Initiator_Rep_WH1"/>
</dbReference>
<organism evidence="3 4">
    <name type="scientific">Cytobacillus spartinae</name>
    <dbReference type="NCBI Taxonomy" id="3299023"/>
    <lineage>
        <taxon>Bacteria</taxon>
        <taxon>Bacillati</taxon>
        <taxon>Bacillota</taxon>
        <taxon>Bacilli</taxon>
        <taxon>Bacillales</taxon>
        <taxon>Bacillaceae</taxon>
        <taxon>Cytobacillus</taxon>
    </lineage>
</organism>
<protein>
    <submittedName>
        <fullName evidence="3">Replication initiation protein</fullName>
    </submittedName>
</protein>
<comment type="caution">
    <text evidence="3">The sequence shown here is derived from an EMBL/GenBank/DDBJ whole genome shotgun (WGS) entry which is preliminary data.</text>
</comment>
<dbReference type="EMBL" id="JBIACK010000004">
    <property type="protein sequence ID" value="MFE8701126.1"/>
    <property type="molecule type" value="Genomic_DNA"/>
</dbReference>
<dbReference type="InterPro" id="IPR036388">
    <property type="entry name" value="WH-like_DNA-bd_sf"/>
</dbReference>
<keyword evidence="4" id="KW-1185">Reference proteome</keyword>
<proteinExistence type="inferred from homology"/>
<dbReference type="Proteomes" id="UP001601059">
    <property type="component" value="Unassembled WGS sequence"/>
</dbReference>
<comment type="similarity">
    <text evidence="1">Belongs to the initiator RepB protein family.</text>
</comment>
<dbReference type="Pfam" id="PF01051">
    <property type="entry name" value="Rep3_N"/>
    <property type="match status" value="1"/>
</dbReference>